<feature type="transmembrane region" description="Helical" evidence="7">
    <location>
        <begin position="70"/>
        <end position="92"/>
    </location>
</feature>
<comment type="subcellular location">
    <subcellularLocation>
        <location evidence="1">Membrane</location>
        <topology evidence="1">Multi-pass membrane protein</topology>
    </subcellularLocation>
</comment>
<dbReference type="GO" id="GO:0022857">
    <property type="term" value="F:transmembrane transporter activity"/>
    <property type="evidence" value="ECO:0007669"/>
    <property type="project" value="InterPro"/>
</dbReference>
<accession>A0A8H4VYI0</accession>
<evidence type="ECO:0000256" key="3">
    <source>
        <dbReference type="ARBA" id="ARBA00022692"/>
    </source>
</evidence>
<feature type="transmembrane region" description="Helical" evidence="7">
    <location>
        <begin position="264"/>
        <end position="285"/>
    </location>
</feature>
<dbReference type="Pfam" id="PF07690">
    <property type="entry name" value="MFS_1"/>
    <property type="match status" value="1"/>
</dbReference>
<evidence type="ECO:0000256" key="2">
    <source>
        <dbReference type="ARBA" id="ARBA00022448"/>
    </source>
</evidence>
<dbReference type="GO" id="GO:0016020">
    <property type="term" value="C:membrane"/>
    <property type="evidence" value="ECO:0007669"/>
    <property type="project" value="UniProtKB-SubCell"/>
</dbReference>
<dbReference type="AlphaFoldDB" id="A0A8H4VYI0"/>
<keyword evidence="4 7" id="KW-1133">Transmembrane helix</keyword>
<evidence type="ECO:0000256" key="1">
    <source>
        <dbReference type="ARBA" id="ARBA00004141"/>
    </source>
</evidence>
<name>A0A8H4VYI0_9HELO</name>
<feature type="transmembrane region" description="Helical" evidence="7">
    <location>
        <begin position="297"/>
        <end position="317"/>
    </location>
</feature>
<reference evidence="8 9" key="1">
    <citation type="submission" date="2020-03" db="EMBL/GenBank/DDBJ databases">
        <title>Draft Genome Sequence of Cudoniella acicularis.</title>
        <authorList>
            <person name="Buettner E."/>
            <person name="Kellner H."/>
        </authorList>
    </citation>
    <scope>NUCLEOTIDE SEQUENCE [LARGE SCALE GENOMIC DNA]</scope>
    <source>
        <strain evidence="8 9">DSM 108380</strain>
    </source>
</reference>
<protein>
    <recommendedName>
        <fullName evidence="10">Major facilitator superfamily (MFS) profile domain-containing protein</fullName>
    </recommendedName>
</protein>
<dbReference type="PANTHER" id="PTHR43791">
    <property type="entry name" value="PERMEASE-RELATED"/>
    <property type="match status" value="1"/>
</dbReference>
<evidence type="ECO:0008006" key="10">
    <source>
        <dbReference type="Google" id="ProtNLM"/>
    </source>
</evidence>
<evidence type="ECO:0000256" key="7">
    <source>
        <dbReference type="SAM" id="Phobius"/>
    </source>
</evidence>
<evidence type="ECO:0000256" key="5">
    <source>
        <dbReference type="ARBA" id="ARBA00023136"/>
    </source>
</evidence>
<feature type="transmembrane region" description="Helical" evidence="7">
    <location>
        <begin position="203"/>
        <end position="219"/>
    </location>
</feature>
<keyword evidence="3 7" id="KW-0812">Transmembrane</keyword>
<evidence type="ECO:0000256" key="6">
    <source>
        <dbReference type="SAM" id="MobiDB-lite"/>
    </source>
</evidence>
<dbReference type="Gene3D" id="1.20.1250.20">
    <property type="entry name" value="MFS general substrate transporter like domains"/>
    <property type="match status" value="1"/>
</dbReference>
<feature type="region of interest" description="Disordered" evidence="6">
    <location>
        <begin position="1"/>
        <end position="36"/>
    </location>
</feature>
<gene>
    <name evidence="8" type="ORF">G7Y89_g11188</name>
</gene>
<proteinExistence type="predicted"/>
<dbReference type="InterPro" id="IPR011701">
    <property type="entry name" value="MFS"/>
</dbReference>
<feature type="transmembrane region" description="Helical" evidence="7">
    <location>
        <begin position="179"/>
        <end position="196"/>
    </location>
</feature>
<dbReference type="Proteomes" id="UP000566819">
    <property type="component" value="Unassembled WGS sequence"/>
</dbReference>
<dbReference type="InterPro" id="IPR036259">
    <property type="entry name" value="MFS_trans_sf"/>
</dbReference>
<evidence type="ECO:0000256" key="4">
    <source>
        <dbReference type="ARBA" id="ARBA00022989"/>
    </source>
</evidence>
<comment type="caution">
    <text evidence="8">The sequence shown here is derived from an EMBL/GenBank/DDBJ whole genome shotgun (WGS) entry which is preliminary data.</text>
</comment>
<evidence type="ECO:0000313" key="9">
    <source>
        <dbReference type="Proteomes" id="UP000566819"/>
    </source>
</evidence>
<dbReference type="EMBL" id="JAAMPI010001051">
    <property type="protein sequence ID" value="KAF4626967.1"/>
    <property type="molecule type" value="Genomic_DNA"/>
</dbReference>
<keyword evidence="9" id="KW-1185">Reference proteome</keyword>
<dbReference type="SUPFAM" id="SSF103473">
    <property type="entry name" value="MFS general substrate transporter"/>
    <property type="match status" value="1"/>
</dbReference>
<keyword evidence="5 7" id="KW-0472">Membrane</keyword>
<feature type="transmembrane region" description="Helical" evidence="7">
    <location>
        <begin position="231"/>
        <end position="252"/>
    </location>
</feature>
<keyword evidence="2" id="KW-0813">Transport</keyword>
<evidence type="ECO:0000313" key="8">
    <source>
        <dbReference type="EMBL" id="KAF4626967.1"/>
    </source>
</evidence>
<dbReference type="PANTHER" id="PTHR43791:SF54">
    <property type="entry name" value="MAJOR FACILITATOR SUPERFAMILY (MFS) PROFILE DOMAIN-CONTAINING PROTEIN-RELATED"/>
    <property type="match status" value="1"/>
</dbReference>
<sequence>MSETFKSPPPDAIDEKNSAAESGSVLNLSPPLSPKEDRNLTTRVDLRVVPVSWLAYAIEGLDGARGLAGWRWIFVIEGLVTIFFSILVFIFVPNFPAQDRWLREDDRLKLVARLEADRGDEKKELTNVSWKKTIFDYRIWLMTLLFFCADMSAGSISSFNPTILSQLGWTNRRAQVMTIPVWIVGIIGSLIAGLGSGRWNKRWPFILCATCLSMIGWIIHLRQVQPPAVRYFAQFLIAFGTFIVMPLYIGLLSANLRGRAAKSFGTAVMLGIGNCANFVSSNVFITNQAPKYPVGFGTGLGITAFGIPLMFLAMFLFSQHNKKIDEKIAALAPGEELDDQVDYKYVY</sequence>
<dbReference type="FunFam" id="1.20.1250.20:FF:000013">
    <property type="entry name" value="MFS general substrate transporter"/>
    <property type="match status" value="1"/>
</dbReference>
<feature type="transmembrane region" description="Helical" evidence="7">
    <location>
        <begin position="139"/>
        <end position="159"/>
    </location>
</feature>
<organism evidence="8 9">
    <name type="scientific">Cudoniella acicularis</name>
    <dbReference type="NCBI Taxonomy" id="354080"/>
    <lineage>
        <taxon>Eukaryota</taxon>
        <taxon>Fungi</taxon>
        <taxon>Dikarya</taxon>
        <taxon>Ascomycota</taxon>
        <taxon>Pezizomycotina</taxon>
        <taxon>Leotiomycetes</taxon>
        <taxon>Helotiales</taxon>
        <taxon>Tricladiaceae</taxon>
        <taxon>Cudoniella</taxon>
    </lineage>
</organism>
<dbReference type="OrthoDB" id="310895at2759"/>